<evidence type="ECO:0000313" key="13">
    <source>
        <dbReference type="EMBL" id="PWD80592.1"/>
    </source>
</evidence>
<comment type="pathway">
    <text evidence="10">Cell wall biogenesis; peptidoglycan biosynthesis.</text>
</comment>
<evidence type="ECO:0000259" key="11">
    <source>
        <dbReference type="Pfam" id="PF03033"/>
    </source>
</evidence>
<dbReference type="InterPro" id="IPR006009">
    <property type="entry name" value="GlcNAc_MurG"/>
</dbReference>
<keyword evidence="1 10" id="KW-1003">Cell membrane</keyword>
<accession>A0A2U2AD56</accession>
<feature type="binding site" evidence="10">
    <location>
        <position position="301"/>
    </location>
    <ligand>
        <name>UDP-N-acetyl-alpha-D-glucosamine</name>
        <dbReference type="ChEBI" id="CHEBI:57705"/>
    </ligand>
</feature>
<evidence type="ECO:0000256" key="3">
    <source>
        <dbReference type="ARBA" id="ARBA00022676"/>
    </source>
</evidence>
<dbReference type="EC" id="2.4.1.227" evidence="10"/>
<dbReference type="UniPathway" id="UPA00219"/>
<evidence type="ECO:0000256" key="10">
    <source>
        <dbReference type="HAMAP-Rule" id="MF_00033"/>
    </source>
</evidence>
<dbReference type="GO" id="GO:0005975">
    <property type="term" value="P:carbohydrate metabolic process"/>
    <property type="evidence" value="ECO:0007669"/>
    <property type="project" value="InterPro"/>
</dbReference>
<dbReference type="Pfam" id="PF04101">
    <property type="entry name" value="Glyco_tran_28_C"/>
    <property type="match status" value="1"/>
</dbReference>
<organism evidence="13 14">
    <name type="scientific">Ignatzschineria ureiclastica</name>
    <dbReference type="NCBI Taxonomy" id="472582"/>
    <lineage>
        <taxon>Bacteria</taxon>
        <taxon>Pseudomonadati</taxon>
        <taxon>Pseudomonadota</taxon>
        <taxon>Gammaproteobacteria</taxon>
        <taxon>Cardiobacteriales</taxon>
        <taxon>Ignatzschineriaceae</taxon>
        <taxon>Ignatzschineria</taxon>
    </lineage>
</organism>
<dbReference type="PANTHER" id="PTHR21015:SF22">
    <property type="entry name" value="GLYCOSYLTRANSFERASE"/>
    <property type="match status" value="1"/>
</dbReference>
<keyword evidence="5 10" id="KW-0133">Cell shape</keyword>
<feature type="domain" description="Glycosyl transferase family 28 C-terminal" evidence="12">
    <location>
        <begin position="197"/>
        <end position="355"/>
    </location>
</feature>
<dbReference type="GO" id="GO:0050511">
    <property type="term" value="F:undecaprenyldiphospho-muramoylpentapeptide beta-N-acetylglucosaminyltransferase activity"/>
    <property type="evidence" value="ECO:0007669"/>
    <property type="project" value="UniProtKB-UniRule"/>
</dbReference>
<dbReference type="AlphaFoldDB" id="A0A2U2AD56"/>
<dbReference type="InterPro" id="IPR007235">
    <property type="entry name" value="Glyco_trans_28_C"/>
</dbReference>
<dbReference type="InterPro" id="IPR004276">
    <property type="entry name" value="GlycoTrans_28_N"/>
</dbReference>
<dbReference type="Gene3D" id="3.40.50.2000">
    <property type="entry name" value="Glycogen Phosphorylase B"/>
    <property type="match status" value="2"/>
</dbReference>
<dbReference type="RefSeq" id="WP_109189747.1">
    <property type="nucleotide sequence ID" value="NZ_BMYA01000006.1"/>
</dbReference>
<comment type="similarity">
    <text evidence="10">Belongs to the glycosyltransferase 28 family. MurG subfamily.</text>
</comment>
<dbReference type="GO" id="GO:0051301">
    <property type="term" value="P:cell division"/>
    <property type="evidence" value="ECO:0007669"/>
    <property type="project" value="UniProtKB-KW"/>
</dbReference>
<dbReference type="GO" id="GO:0051991">
    <property type="term" value="F:UDP-N-acetyl-D-glucosamine:N-acetylmuramoyl-L-alanyl-D-glutamyl-meso-2,6-diaminopimelyl-D-alanyl-D-alanine-diphosphoundecaprenol 4-beta-N-acetylglucosaminlytransferase activity"/>
    <property type="evidence" value="ECO:0007669"/>
    <property type="project" value="RHEA"/>
</dbReference>
<keyword evidence="3 10" id="KW-0328">Glycosyltransferase</keyword>
<sequence>MSLNEIQKDSGTGRDNKGNIVIMAGGTGGHIFPGLAVAEDLQQAGYNIYWLGANGLETRLVPQNGLPLHSLTIKGLRGNGIAGWLKAPFILLKAIREAKTFLKEINPVCVVGFGGFAAAPGGIAARLLRIPLVIHEQNAEPGLVNRLLSRLSQRNLAAFNQKLPNALVVGNPIRASLLALPDYRERYKSRGNEPLRILVFGGSQGARILNQLMQQFAEEELSEQFDIWHQTGTAFYEAHKEDDCFNRENYRLTPFIENMDEAYGWADLVICRAGALTVSEILAVHVASCFVPFAKAVDDHQTKNAQAVADIGGAFLYPESKMDVSTLEQLLTSFTRETALEMASKTEILAKPEATQKIVSEIQKVIAS</sequence>
<feature type="binding site" evidence="10">
    <location>
        <position position="138"/>
    </location>
    <ligand>
        <name>UDP-N-acetyl-alpha-D-glucosamine</name>
        <dbReference type="ChEBI" id="CHEBI:57705"/>
    </ligand>
</feature>
<dbReference type="HAMAP" id="MF_00033">
    <property type="entry name" value="MurG"/>
    <property type="match status" value="1"/>
</dbReference>
<evidence type="ECO:0000256" key="6">
    <source>
        <dbReference type="ARBA" id="ARBA00022984"/>
    </source>
</evidence>
<protein>
    <recommendedName>
        <fullName evidence="10">UDP-N-acetylglucosamine--N-acetylmuramyl-(pentapeptide) pyrophosphoryl-undecaprenol N-acetylglucosamine transferase</fullName>
        <ecNumber evidence="10">2.4.1.227</ecNumber>
    </recommendedName>
    <alternativeName>
        <fullName evidence="10">Undecaprenyl-PP-MurNAc-pentapeptide-UDPGlcNAc GlcNAc transferase</fullName>
    </alternativeName>
</protein>
<dbReference type="GO" id="GO:0008360">
    <property type="term" value="P:regulation of cell shape"/>
    <property type="evidence" value="ECO:0007669"/>
    <property type="project" value="UniProtKB-KW"/>
</dbReference>
<dbReference type="Proteomes" id="UP000245020">
    <property type="component" value="Unassembled WGS sequence"/>
</dbReference>
<dbReference type="PANTHER" id="PTHR21015">
    <property type="entry name" value="UDP-N-ACETYLGLUCOSAMINE--N-ACETYLMURAMYL-(PENTAPEPTIDE) PYROPHOSPHORYL-UNDECAPRENOL N-ACETYLGLUCOSAMINE TRANSFERASE 1"/>
    <property type="match status" value="1"/>
</dbReference>
<keyword evidence="9 10" id="KW-0961">Cell wall biogenesis/degradation</keyword>
<comment type="caution">
    <text evidence="13">The sequence shown here is derived from an EMBL/GenBank/DDBJ whole genome shotgun (WGS) entry which is preliminary data.</text>
</comment>
<feature type="binding site" evidence="10">
    <location>
        <position position="203"/>
    </location>
    <ligand>
        <name>UDP-N-acetyl-alpha-D-glucosamine</name>
        <dbReference type="ChEBI" id="CHEBI:57705"/>
    </ligand>
</feature>
<comment type="subcellular location">
    <subcellularLocation>
        <location evidence="10">Cell membrane</location>
        <topology evidence="10">Peripheral membrane protein</topology>
        <orientation evidence="10">Cytoplasmic side</orientation>
    </subcellularLocation>
</comment>
<evidence type="ECO:0000256" key="2">
    <source>
        <dbReference type="ARBA" id="ARBA00022618"/>
    </source>
</evidence>
<evidence type="ECO:0000256" key="5">
    <source>
        <dbReference type="ARBA" id="ARBA00022960"/>
    </source>
</evidence>
<dbReference type="GO" id="GO:0071555">
    <property type="term" value="P:cell wall organization"/>
    <property type="evidence" value="ECO:0007669"/>
    <property type="project" value="UniProtKB-KW"/>
</dbReference>
<keyword evidence="2 10" id="KW-0132">Cell division</keyword>
<feature type="binding site" evidence="10">
    <location>
        <begin position="27"/>
        <end position="29"/>
    </location>
    <ligand>
        <name>UDP-N-acetyl-alpha-D-glucosamine</name>
        <dbReference type="ChEBI" id="CHEBI:57705"/>
    </ligand>
</feature>
<evidence type="ECO:0000313" key="14">
    <source>
        <dbReference type="Proteomes" id="UP000245020"/>
    </source>
</evidence>
<dbReference type="GO" id="GO:0005886">
    <property type="term" value="C:plasma membrane"/>
    <property type="evidence" value="ECO:0007669"/>
    <property type="project" value="UniProtKB-SubCell"/>
</dbReference>
<gene>
    <name evidence="10 13" type="primary">murG</name>
    <name evidence="13" type="ORF">DC083_08225</name>
</gene>
<keyword evidence="8 10" id="KW-0131">Cell cycle</keyword>
<evidence type="ECO:0000256" key="1">
    <source>
        <dbReference type="ARBA" id="ARBA00022475"/>
    </source>
</evidence>
<keyword evidence="7 10" id="KW-0472">Membrane</keyword>
<feature type="binding site" evidence="10">
    <location>
        <position position="174"/>
    </location>
    <ligand>
        <name>UDP-N-acetyl-alpha-D-glucosamine</name>
        <dbReference type="ChEBI" id="CHEBI:57705"/>
    </ligand>
</feature>
<feature type="domain" description="Glycosyltransferase family 28 N-terminal" evidence="11">
    <location>
        <begin position="20"/>
        <end position="152"/>
    </location>
</feature>
<dbReference type="GO" id="GO:0009252">
    <property type="term" value="P:peptidoglycan biosynthetic process"/>
    <property type="evidence" value="ECO:0007669"/>
    <property type="project" value="UniProtKB-UniRule"/>
</dbReference>
<dbReference type="OrthoDB" id="9808936at2"/>
<reference evidence="14" key="1">
    <citation type="submission" date="2018-05" db="EMBL/GenBank/DDBJ databases">
        <title>Ignatzschineria dubaiensis sp. nov., isolated from necrotic foot tissues of dromedaries (Camelus dromedarius) and associated maggots in Dubai, United Arab Emirates.</title>
        <authorList>
            <person name="Tsang C.C."/>
            <person name="Tang J.Y.M."/>
            <person name="Fong J.Y.H."/>
            <person name="Kinne J."/>
            <person name="Lee H.H."/>
            <person name="Joseph M."/>
            <person name="Jose S."/>
            <person name="Schuster R.K."/>
            <person name="Tang Y."/>
            <person name="Sivakumar S."/>
            <person name="Chen J.H.K."/>
            <person name="Teng J.L.L."/>
            <person name="Lau S.K.P."/>
            <person name="Wernery U."/>
            <person name="Woo P.C.Y."/>
        </authorList>
    </citation>
    <scope>NUCLEOTIDE SEQUENCE [LARGE SCALE GENOMIC DNA]</scope>
    <source>
        <strain evidence="14">KCTC 22644</strain>
    </source>
</reference>
<proteinExistence type="inferred from homology"/>
<dbReference type="Pfam" id="PF03033">
    <property type="entry name" value="Glyco_transf_28"/>
    <property type="match status" value="1"/>
</dbReference>
<keyword evidence="6 10" id="KW-0573">Peptidoglycan synthesis</keyword>
<feature type="binding site" evidence="10">
    <location>
        <begin position="275"/>
        <end position="280"/>
    </location>
    <ligand>
        <name>UDP-N-acetyl-alpha-D-glucosamine</name>
        <dbReference type="ChEBI" id="CHEBI:57705"/>
    </ligand>
</feature>
<evidence type="ECO:0000256" key="4">
    <source>
        <dbReference type="ARBA" id="ARBA00022679"/>
    </source>
</evidence>
<comment type="catalytic activity">
    <reaction evidence="10">
        <text>di-trans,octa-cis-undecaprenyl diphospho-N-acetyl-alpha-D-muramoyl-L-alanyl-D-glutamyl-meso-2,6-diaminopimeloyl-D-alanyl-D-alanine + UDP-N-acetyl-alpha-D-glucosamine = di-trans,octa-cis-undecaprenyl diphospho-[N-acetyl-alpha-D-glucosaminyl-(1-&gt;4)]-N-acetyl-alpha-D-muramoyl-L-alanyl-D-glutamyl-meso-2,6-diaminopimeloyl-D-alanyl-D-alanine + UDP + H(+)</text>
        <dbReference type="Rhea" id="RHEA:31227"/>
        <dbReference type="ChEBI" id="CHEBI:15378"/>
        <dbReference type="ChEBI" id="CHEBI:57705"/>
        <dbReference type="ChEBI" id="CHEBI:58223"/>
        <dbReference type="ChEBI" id="CHEBI:61387"/>
        <dbReference type="ChEBI" id="CHEBI:61388"/>
        <dbReference type="EC" id="2.4.1.227"/>
    </reaction>
</comment>
<evidence type="ECO:0000259" key="12">
    <source>
        <dbReference type="Pfam" id="PF04101"/>
    </source>
</evidence>
<dbReference type="CDD" id="cd03785">
    <property type="entry name" value="GT28_MurG"/>
    <property type="match status" value="1"/>
</dbReference>
<feature type="binding site" evidence="10">
    <location>
        <position position="256"/>
    </location>
    <ligand>
        <name>UDP-N-acetyl-alpha-D-glucosamine</name>
        <dbReference type="ChEBI" id="CHEBI:57705"/>
    </ligand>
</feature>
<name>A0A2U2AD56_9GAMM</name>
<evidence type="ECO:0000256" key="7">
    <source>
        <dbReference type="ARBA" id="ARBA00023136"/>
    </source>
</evidence>
<evidence type="ECO:0000256" key="9">
    <source>
        <dbReference type="ARBA" id="ARBA00023316"/>
    </source>
</evidence>
<dbReference type="SUPFAM" id="SSF53756">
    <property type="entry name" value="UDP-Glycosyltransferase/glycogen phosphorylase"/>
    <property type="match status" value="1"/>
</dbReference>
<evidence type="ECO:0000256" key="8">
    <source>
        <dbReference type="ARBA" id="ARBA00023306"/>
    </source>
</evidence>
<dbReference type="NCBIfam" id="TIGR01133">
    <property type="entry name" value="murG"/>
    <property type="match status" value="1"/>
</dbReference>
<keyword evidence="4 10" id="KW-0808">Transferase</keyword>
<comment type="function">
    <text evidence="10">Cell wall formation. Catalyzes the transfer of a GlcNAc subunit on undecaprenyl-pyrophosphoryl-MurNAc-pentapeptide (lipid intermediate I) to form undecaprenyl-pyrophosphoryl-MurNAc-(pentapeptide)GlcNAc (lipid intermediate II).</text>
</comment>
<dbReference type="EMBL" id="QEWQ01000005">
    <property type="protein sequence ID" value="PWD80592.1"/>
    <property type="molecule type" value="Genomic_DNA"/>
</dbReference>
<keyword evidence="14" id="KW-1185">Reference proteome</keyword>